<dbReference type="Proteomes" id="UP000033636">
    <property type="component" value="Unassembled WGS sequence"/>
</dbReference>
<proteinExistence type="predicted"/>
<evidence type="ECO:0000313" key="2">
    <source>
        <dbReference type="Proteomes" id="UP000033636"/>
    </source>
</evidence>
<gene>
    <name evidence="1" type="ORF">TU35_004905</name>
</gene>
<reference evidence="1" key="1">
    <citation type="submission" date="2024-07" db="EMBL/GenBank/DDBJ databases">
        <title>Metagenome and Metagenome-Assembled Genomes of Archaea from a hot spring from the geothermal field of Los Azufres, Mexico.</title>
        <authorList>
            <person name="Marin-Paredes R."/>
            <person name="Martinez-Romero E."/>
            <person name="Servin-Garciduenas L.E."/>
        </authorList>
    </citation>
    <scope>NUCLEOTIDE SEQUENCE</scope>
</reference>
<name>A0ACC6V0I6_9CREN</name>
<protein>
    <submittedName>
        <fullName evidence="1">Acylphosphatase</fullName>
        <ecNumber evidence="1">3.6.1.7</ecNumber>
    </submittedName>
</protein>
<organism evidence="1 2">
    <name type="scientific">Thermoproteus sp. AZ2</name>
    <dbReference type="NCBI Taxonomy" id="1609232"/>
    <lineage>
        <taxon>Archaea</taxon>
        <taxon>Thermoproteota</taxon>
        <taxon>Thermoprotei</taxon>
        <taxon>Thermoproteales</taxon>
        <taxon>Thermoproteaceae</taxon>
        <taxon>Thermoproteus</taxon>
    </lineage>
</organism>
<dbReference type="EMBL" id="JZWT02000010">
    <property type="protein sequence ID" value="MFB6490574.1"/>
    <property type="molecule type" value="Genomic_DNA"/>
</dbReference>
<comment type="caution">
    <text evidence="1">The sequence shown here is derived from an EMBL/GenBank/DDBJ whole genome shotgun (WGS) entry which is preliminary data.</text>
</comment>
<accession>A0ACC6V0I6</accession>
<keyword evidence="1" id="KW-0378">Hydrolase</keyword>
<sequence>MLVRAHLFIRGRVQGVFFRQSMKDVAAHFGVRGWVRNLPDGRTVEAVLEGEEEAVKKVIEWAHYGPPGAKVEKVEVLYEEYKGEFDGFSILPTPRP</sequence>
<dbReference type="EC" id="3.6.1.7" evidence="1"/>
<evidence type="ECO:0000313" key="1">
    <source>
        <dbReference type="EMBL" id="MFB6490574.1"/>
    </source>
</evidence>